<protein>
    <submittedName>
        <fullName evidence="15">PTS beta-glucoside transporter subunit EIIBCA</fullName>
    </submittedName>
</protein>
<dbReference type="FunFam" id="3.30.1360.60:FF:000001">
    <property type="entry name" value="PTS system glucose-specific IIBC component PtsG"/>
    <property type="match status" value="1"/>
</dbReference>
<feature type="transmembrane region" description="Helical" evidence="12">
    <location>
        <begin position="216"/>
        <end position="243"/>
    </location>
</feature>
<feature type="domain" description="PTS EIIC type-1" evidence="14">
    <location>
        <begin position="107"/>
        <end position="473"/>
    </location>
</feature>
<dbReference type="Pfam" id="PF02378">
    <property type="entry name" value="PTS_EIIC"/>
    <property type="match status" value="1"/>
</dbReference>
<dbReference type="InterPro" id="IPR003352">
    <property type="entry name" value="PTS_EIIC"/>
</dbReference>
<evidence type="ECO:0000256" key="10">
    <source>
        <dbReference type="ARBA" id="ARBA00023136"/>
    </source>
</evidence>
<keyword evidence="10 12" id="KW-0472">Membrane</keyword>
<dbReference type="InterPro" id="IPR001996">
    <property type="entry name" value="PTS_IIB_1"/>
</dbReference>
<keyword evidence="8" id="KW-0418">Kinase</keyword>
<dbReference type="GO" id="GO:0005886">
    <property type="term" value="C:plasma membrane"/>
    <property type="evidence" value="ECO:0007669"/>
    <property type="project" value="UniProtKB-SubCell"/>
</dbReference>
<evidence type="ECO:0000256" key="7">
    <source>
        <dbReference type="ARBA" id="ARBA00022692"/>
    </source>
</evidence>
<feature type="transmembrane region" description="Helical" evidence="12">
    <location>
        <begin position="180"/>
        <end position="196"/>
    </location>
</feature>
<dbReference type="NCBIfam" id="TIGR00826">
    <property type="entry name" value="EIIB_glc"/>
    <property type="match status" value="1"/>
</dbReference>
<evidence type="ECO:0000256" key="9">
    <source>
        <dbReference type="ARBA" id="ARBA00022989"/>
    </source>
</evidence>
<evidence type="ECO:0000256" key="12">
    <source>
        <dbReference type="SAM" id="Phobius"/>
    </source>
</evidence>
<feature type="transmembrane region" description="Helical" evidence="12">
    <location>
        <begin position="108"/>
        <end position="129"/>
    </location>
</feature>
<evidence type="ECO:0000313" key="16">
    <source>
        <dbReference type="Proteomes" id="UP000067523"/>
    </source>
</evidence>
<evidence type="ECO:0000256" key="11">
    <source>
        <dbReference type="PROSITE-ProRule" id="PRU00421"/>
    </source>
</evidence>
<name>A0A0U2IUY3_9ENTE</name>
<feature type="transmembrane region" description="Helical" evidence="12">
    <location>
        <begin position="255"/>
        <end position="278"/>
    </location>
</feature>
<evidence type="ECO:0000256" key="1">
    <source>
        <dbReference type="ARBA" id="ARBA00004651"/>
    </source>
</evidence>
<feature type="domain" description="PTS EIIB type-1" evidence="13">
    <location>
        <begin position="4"/>
        <end position="87"/>
    </location>
</feature>
<dbReference type="KEGG" id="erx:ATZ35_04595"/>
<accession>A0A0U2IUY3</accession>
<keyword evidence="2" id="KW-0813">Transport</keyword>
<dbReference type="GO" id="GO:0009401">
    <property type="term" value="P:phosphoenolpyruvate-dependent sugar phosphotransferase system"/>
    <property type="evidence" value="ECO:0007669"/>
    <property type="project" value="UniProtKB-KW"/>
</dbReference>
<dbReference type="PANTHER" id="PTHR30175:SF7">
    <property type="entry name" value="NEGATIVE REGULATOR OF SACY ACTIVITY"/>
    <property type="match status" value="1"/>
</dbReference>
<dbReference type="RefSeq" id="WP_069638981.1">
    <property type="nucleotide sequence ID" value="NZ_CP013655.1"/>
</dbReference>
<gene>
    <name evidence="15" type="ORF">ATZ35_04595</name>
</gene>
<dbReference type="GO" id="GO:0008982">
    <property type="term" value="F:protein-N(PI)-phosphohistidine-sugar phosphotransferase activity"/>
    <property type="evidence" value="ECO:0007669"/>
    <property type="project" value="InterPro"/>
</dbReference>
<dbReference type="CDD" id="cd00212">
    <property type="entry name" value="PTS_IIB_glc"/>
    <property type="match status" value="1"/>
</dbReference>
<dbReference type="PROSITE" id="PS51098">
    <property type="entry name" value="PTS_EIIB_TYPE_1"/>
    <property type="match status" value="1"/>
</dbReference>
<dbReference type="EMBL" id="CP013655">
    <property type="protein sequence ID" value="ALS38750.1"/>
    <property type="molecule type" value="Genomic_DNA"/>
</dbReference>
<keyword evidence="9 12" id="KW-1133">Transmembrane helix</keyword>
<keyword evidence="5" id="KW-0808">Transferase</keyword>
<dbReference type="Gene3D" id="3.30.1360.60">
    <property type="entry name" value="Glucose permease domain IIB"/>
    <property type="match status" value="1"/>
</dbReference>
<dbReference type="PROSITE" id="PS01035">
    <property type="entry name" value="PTS_EIIB_TYPE_1_CYS"/>
    <property type="match status" value="1"/>
</dbReference>
<dbReference type="Pfam" id="PF00367">
    <property type="entry name" value="PTS_EIIB"/>
    <property type="match status" value="1"/>
</dbReference>
<sequence>MDYKKIAEEVLEGVGGKENIANAAHCVTRLRLVLNDSNNYNKETLENIEGVKGVFFNSGQLQIIFGTGTVEKVFAAFQEVSGIKEASLQDVKASGTKQQNKLQQAFKVFSDIFIPIIPAFVGAAMILGLKSLLTTQFGFLGGSMAEEWLWAQDLASFLGVIATTFAYLPVLVMYSATKRFGGNPILGLVLGFVMITPDLMNRNDFVLGNYDTLSSWHVFGLSIPQVGFQGGVFPAILTAWFLSKTEAFAKKKTPQALSFILVPTVTILFSALALFLVFGPIGNAIGTGLGWIIDILYNKTGFVGAFVFAALLQPLVVTGTQHAIQAIEAQLVVATGFNYIQPLWSVSIIAQGGAALGMFFLAKKNSKRRETAMSSFVPTLFGISEPAIFAVNLRDSIIPFLAASFSAGIGGAFMKIFDVKATSFALTGLPGLTIVYPPRLIFYIIGNLMAFILPIIILIVWNRVKGVKGAEIGKGSTL</sequence>
<organism evidence="15 16">
    <name type="scientific">Enterococcus rotai</name>
    <dbReference type="NCBI Taxonomy" id="118060"/>
    <lineage>
        <taxon>Bacteria</taxon>
        <taxon>Bacillati</taxon>
        <taxon>Bacillota</taxon>
        <taxon>Bacilli</taxon>
        <taxon>Lactobacillales</taxon>
        <taxon>Enterococcaceae</taxon>
        <taxon>Enterococcus</taxon>
    </lineage>
</organism>
<keyword evidence="3" id="KW-1003">Cell membrane</keyword>
<dbReference type="GO" id="GO:0015771">
    <property type="term" value="P:trehalose transport"/>
    <property type="evidence" value="ECO:0007669"/>
    <property type="project" value="TreeGrafter"/>
</dbReference>
<dbReference type="PROSITE" id="PS51103">
    <property type="entry name" value="PTS_EIIC_TYPE_1"/>
    <property type="match status" value="1"/>
</dbReference>
<dbReference type="GO" id="GO:0090589">
    <property type="term" value="F:protein-phosphocysteine-trehalose phosphotransferase system transporter activity"/>
    <property type="evidence" value="ECO:0007669"/>
    <property type="project" value="TreeGrafter"/>
</dbReference>
<keyword evidence="4" id="KW-0762">Sugar transport</keyword>
<evidence type="ECO:0000259" key="13">
    <source>
        <dbReference type="PROSITE" id="PS51098"/>
    </source>
</evidence>
<dbReference type="GO" id="GO:0016301">
    <property type="term" value="F:kinase activity"/>
    <property type="evidence" value="ECO:0007669"/>
    <property type="project" value="UniProtKB-KW"/>
</dbReference>
<evidence type="ECO:0000256" key="4">
    <source>
        <dbReference type="ARBA" id="ARBA00022597"/>
    </source>
</evidence>
<feature type="transmembrane region" description="Helical" evidence="12">
    <location>
        <begin position="440"/>
        <end position="461"/>
    </location>
</feature>
<evidence type="ECO:0000256" key="3">
    <source>
        <dbReference type="ARBA" id="ARBA00022475"/>
    </source>
</evidence>
<feature type="transmembrane region" description="Helical" evidence="12">
    <location>
        <begin position="149"/>
        <end position="168"/>
    </location>
</feature>
<dbReference type="PANTHER" id="PTHR30175">
    <property type="entry name" value="PHOSPHOTRANSFERASE SYSTEM TRANSPORT PROTEIN"/>
    <property type="match status" value="1"/>
</dbReference>
<keyword evidence="7 12" id="KW-0812">Transmembrane</keyword>
<comment type="subcellular location">
    <subcellularLocation>
        <location evidence="1">Cell membrane</location>
        <topology evidence="1">Multi-pass membrane protein</topology>
    </subcellularLocation>
</comment>
<reference evidence="16" key="1">
    <citation type="submission" date="2015-12" db="EMBL/GenBank/DDBJ databases">
        <authorList>
            <person name="Lauer A."/>
            <person name="Humrighouse B."/>
            <person name="Loparev V."/>
            <person name="Shewmaker P.L."/>
            <person name="Whitney A.M."/>
            <person name="McLaughlin R.W."/>
        </authorList>
    </citation>
    <scope>NUCLEOTIDE SEQUENCE [LARGE SCALE GENOMIC DNA]</scope>
    <source>
        <strain evidence="16">LMG 26678</strain>
    </source>
</reference>
<dbReference type="SUPFAM" id="SSF55604">
    <property type="entry name" value="Glucose permease domain IIB"/>
    <property type="match status" value="1"/>
</dbReference>
<evidence type="ECO:0000259" key="14">
    <source>
        <dbReference type="PROSITE" id="PS51103"/>
    </source>
</evidence>
<evidence type="ECO:0000256" key="6">
    <source>
        <dbReference type="ARBA" id="ARBA00022683"/>
    </source>
</evidence>
<feature type="transmembrane region" description="Helical" evidence="12">
    <location>
        <begin position="397"/>
        <end position="419"/>
    </location>
</feature>
<dbReference type="STRING" id="118060.ATZ35_04595"/>
<dbReference type="Proteomes" id="UP000067523">
    <property type="component" value="Chromosome"/>
</dbReference>
<evidence type="ECO:0000256" key="5">
    <source>
        <dbReference type="ARBA" id="ARBA00022679"/>
    </source>
</evidence>
<feature type="transmembrane region" description="Helical" evidence="12">
    <location>
        <begin position="343"/>
        <end position="361"/>
    </location>
</feature>
<dbReference type="InterPro" id="IPR018113">
    <property type="entry name" value="PTrfase_EIIB_Cys"/>
</dbReference>
<dbReference type="InterPro" id="IPR013013">
    <property type="entry name" value="PTS_EIIC_1"/>
</dbReference>
<keyword evidence="6" id="KW-0598">Phosphotransferase system</keyword>
<proteinExistence type="predicted"/>
<dbReference type="AlphaFoldDB" id="A0A0U2IUY3"/>
<evidence type="ECO:0000256" key="8">
    <source>
        <dbReference type="ARBA" id="ARBA00022777"/>
    </source>
</evidence>
<evidence type="ECO:0000256" key="2">
    <source>
        <dbReference type="ARBA" id="ARBA00022448"/>
    </source>
</evidence>
<dbReference type="InterPro" id="IPR036878">
    <property type="entry name" value="Glu_permease_IIB"/>
</dbReference>
<dbReference type="InterPro" id="IPR050558">
    <property type="entry name" value="PTS_Sugar-Specific_Components"/>
</dbReference>
<evidence type="ECO:0000313" key="15">
    <source>
        <dbReference type="EMBL" id="ALS38750.1"/>
    </source>
</evidence>
<feature type="active site" description="Phosphocysteine intermediate; for EIIB activity" evidence="11">
    <location>
        <position position="26"/>
    </location>
</feature>
<keyword evidence="16" id="KW-1185">Reference proteome</keyword>